<evidence type="ECO:0000313" key="3">
    <source>
        <dbReference type="Proteomes" id="UP001652680"/>
    </source>
</evidence>
<evidence type="ECO:0000256" key="1">
    <source>
        <dbReference type="SAM" id="MobiDB-lite"/>
    </source>
</evidence>
<dbReference type="Proteomes" id="UP001652680">
    <property type="component" value="Unassembled WGS sequence"/>
</dbReference>
<feature type="region of interest" description="Disordered" evidence="1">
    <location>
        <begin position="65"/>
        <end position="143"/>
    </location>
</feature>
<dbReference type="EnsemblMetazoa" id="XM_017122912.2">
    <property type="protein sequence ID" value="XP_016978401.2"/>
    <property type="gene ID" value="LOC108044059"/>
</dbReference>
<feature type="compositionally biased region" description="Acidic residues" evidence="1">
    <location>
        <begin position="124"/>
        <end position="134"/>
    </location>
</feature>
<feature type="compositionally biased region" description="Basic and acidic residues" evidence="1">
    <location>
        <begin position="110"/>
        <end position="123"/>
    </location>
</feature>
<dbReference type="GeneID" id="108044059"/>
<reference evidence="2" key="2">
    <citation type="submission" date="2025-05" db="UniProtKB">
        <authorList>
            <consortium name="EnsemblMetazoa"/>
        </authorList>
    </citation>
    <scope>IDENTIFICATION</scope>
</reference>
<feature type="compositionally biased region" description="Basic residues" evidence="1">
    <location>
        <begin position="92"/>
        <end position="109"/>
    </location>
</feature>
<reference evidence="3" key="1">
    <citation type="journal article" date="2021" name="Elife">
        <title>Highly contiguous assemblies of 101 drosophilid genomes.</title>
        <authorList>
            <person name="Kim B.Y."/>
            <person name="Wang J.R."/>
            <person name="Miller D.E."/>
            <person name="Barmina O."/>
            <person name="Delaney E."/>
            <person name="Thompson A."/>
            <person name="Comeault A.A."/>
            <person name="Peede D."/>
            <person name="D'Agostino E.R."/>
            <person name="Pelaez J."/>
            <person name="Aguilar J.M."/>
            <person name="Haji D."/>
            <person name="Matsunaga T."/>
            <person name="Armstrong E.E."/>
            <person name="Zych M."/>
            <person name="Ogawa Y."/>
            <person name="Stamenkovic-Radak M."/>
            <person name="Jelic M."/>
            <person name="Veselinovic M.S."/>
            <person name="Tanaskovic M."/>
            <person name="Eric P."/>
            <person name="Gao J.J."/>
            <person name="Katoh T.K."/>
            <person name="Toda M.J."/>
            <person name="Watabe H."/>
            <person name="Watada M."/>
            <person name="Davis J.S."/>
            <person name="Moyle L.C."/>
            <person name="Manoli G."/>
            <person name="Bertolini E."/>
            <person name="Kostal V."/>
            <person name="Hawley R.S."/>
            <person name="Takahashi A."/>
            <person name="Jones C.D."/>
            <person name="Price D.K."/>
            <person name="Whiteman N."/>
            <person name="Kopp A."/>
            <person name="Matute D.R."/>
            <person name="Petrov D.A."/>
        </authorList>
    </citation>
    <scope>NUCLEOTIDE SEQUENCE [LARGE SCALE GENOMIC DNA]</scope>
</reference>
<dbReference type="RefSeq" id="XP_016978401.2">
    <property type="nucleotide sequence ID" value="XM_017122912.2"/>
</dbReference>
<sequence length="243" mass="27941">MAGNIIFPHEHNKGCALFYKRKRSLIKKPVNLPFKRYPNLRKSQVDRVDSALEAAANFSRKKVDVEEVSETEEDSSETEIDNFKTKKEYPKMKKNPKAKKAKALKKIAKPSKEKSFAFRVEHEETSEEESEDDSSPGTSRKIDSETFNIAISKRNYRRMRTALKLLDFVEGNDDDNESDWSMNSTPSSSVFFDKARIGAKRSTRRLEAMQDLSPKDYFGFCKDCRSRCRSCGRRPSAVAKTKK</sequence>
<feature type="compositionally biased region" description="Acidic residues" evidence="1">
    <location>
        <begin position="66"/>
        <end position="80"/>
    </location>
</feature>
<organism evidence="2 3">
    <name type="scientific">Drosophila rhopaloa</name>
    <name type="common">Fruit fly</name>
    <dbReference type="NCBI Taxonomy" id="1041015"/>
    <lineage>
        <taxon>Eukaryota</taxon>
        <taxon>Metazoa</taxon>
        <taxon>Ecdysozoa</taxon>
        <taxon>Arthropoda</taxon>
        <taxon>Hexapoda</taxon>
        <taxon>Insecta</taxon>
        <taxon>Pterygota</taxon>
        <taxon>Neoptera</taxon>
        <taxon>Endopterygota</taxon>
        <taxon>Diptera</taxon>
        <taxon>Brachycera</taxon>
        <taxon>Muscomorpha</taxon>
        <taxon>Ephydroidea</taxon>
        <taxon>Drosophilidae</taxon>
        <taxon>Drosophila</taxon>
        <taxon>Sophophora</taxon>
    </lineage>
</organism>
<accession>A0ABM5HCV9</accession>
<feature type="compositionally biased region" description="Basic and acidic residues" evidence="1">
    <location>
        <begin position="81"/>
        <end position="91"/>
    </location>
</feature>
<evidence type="ECO:0000313" key="2">
    <source>
        <dbReference type="EnsemblMetazoa" id="XP_016978401.2"/>
    </source>
</evidence>
<proteinExistence type="predicted"/>
<name>A0ABM5HCV9_DRORH</name>
<keyword evidence="3" id="KW-1185">Reference proteome</keyword>
<protein>
    <submittedName>
        <fullName evidence="2">Uncharacterized protein</fullName>
    </submittedName>
</protein>